<evidence type="ECO:0000313" key="3">
    <source>
        <dbReference type="Proteomes" id="UP001337655"/>
    </source>
</evidence>
<protein>
    <submittedName>
        <fullName evidence="2">Uncharacterized protein</fullName>
    </submittedName>
</protein>
<proteinExistence type="predicted"/>
<feature type="compositionally biased region" description="Low complexity" evidence="1">
    <location>
        <begin position="483"/>
        <end position="500"/>
    </location>
</feature>
<evidence type="ECO:0000256" key="1">
    <source>
        <dbReference type="SAM" id="MobiDB-lite"/>
    </source>
</evidence>
<feature type="region of interest" description="Disordered" evidence="1">
    <location>
        <begin position="212"/>
        <end position="243"/>
    </location>
</feature>
<feature type="compositionally biased region" description="Polar residues" evidence="1">
    <location>
        <begin position="510"/>
        <end position="526"/>
    </location>
</feature>
<feature type="region of interest" description="Disordered" evidence="1">
    <location>
        <begin position="75"/>
        <end position="98"/>
    </location>
</feature>
<comment type="caution">
    <text evidence="2">The sequence shown here is derived from an EMBL/GenBank/DDBJ whole genome shotgun (WGS) entry which is preliminary data.</text>
</comment>
<feature type="region of interest" description="Disordered" evidence="1">
    <location>
        <begin position="1"/>
        <end position="26"/>
    </location>
</feature>
<evidence type="ECO:0000313" key="2">
    <source>
        <dbReference type="EMBL" id="KAK5164466.1"/>
    </source>
</evidence>
<dbReference type="EMBL" id="JAVRRT010000019">
    <property type="protein sequence ID" value="KAK5164466.1"/>
    <property type="molecule type" value="Genomic_DNA"/>
</dbReference>
<dbReference type="GeneID" id="89931002"/>
<feature type="compositionally biased region" description="Basic and acidic residues" evidence="1">
    <location>
        <begin position="374"/>
        <end position="397"/>
    </location>
</feature>
<dbReference type="Proteomes" id="UP001337655">
    <property type="component" value="Unassembled WGS sequence"/>
</dbReference>
<reference evidence="2 3" key="1">
    <citation type="submission" date="2023-08" db="EMBL/GenBank/DDBJ databases">
        <title>Black Yeasts Isolated from many extreme environments.</title>
        <authorList>
            <person name="Coleine C."/>
            <person name="Stajich J.E."/>
            <person name="Selbmann L."/>
        </authorList>
    </citation>
    <scope>NUCLEOTIDE SEQUENCE [LARGE SCALE GENOMIC DNA]</scope>
    <source>
        <strain evidence="2 3">CCFEE 5935</strain>
    </source>
</reference>
<feature type="compositionally biased region" description="Polar residues" evidence="1">
    <location>
        <begin position="320"/>
        <end position="343"/>
    </location>
</feature>
<feature type="compositionally biased region" description="Basic and acidic residues" evidence="1">
    <location>
        <begin position="425"/>
        <end position="437"/>
    </location>
</feature>
<keyword evidence="3" id="KW-1185">Reference proteome</keyword>
<dbReference type="AlphaFoldDB" id="A0AAV9NWY3"/>
<name>A0AAV9NWY3_9PEZI</name>
<feature type="region of interest" description="Disordered" evidence="1">
    <location>
        <begin position="263"/>
        <end position="533"/>
    </location>
</feature>
<accession>A0AAV9NWY3</accession>
<dbReference type="RefSeq" id="XP_064654714.1">
    <property type="nucleotide sequence ID" value="XM_064806898.1"/>
</dbReference>
<organism evidence="2 3">
    <name type="scientific">Saxophila tyrrhenica</name>
    <dbReference type="NCBI Taxonomy" id="1690608"/>
    <lineage>
        <taxon>Eukaryota</taxon>
        <taxon>Fungi</taxon>
        <taxon>Dikarya</taxon>
        <taxon>Ascomycota</taxon>
        <taxon>Pezizomycotina</taxon>
        <taxon>Dothideomycetes</taxon>
        <taxon>Dothideomycetidae</taxon>
        <taxon>Mycosphaerellales</taxon>
        <taxon>Extremaceae</taxon>
        <taxon>Saxophila</taxon>
    </lineage>
</organism>
<sequence length="581" mass="62471">MFPQNTPHAQYPTSTPVQRPQSSSDTLRSNYYANIQAVGSNGGGTNMPPPGTMLSPTYGNTQAASMQLALNTSFDSTQMQTPPPTRGTSARKPQQDQQIAFGTPSTIASRRFMTPQHAAVLHSNAPAAQQTPMQYPQLQFSPDMYNFANPGPASAPVASQSTFLWAQAGSPMQPVPGNSLEDPFAPARFDAGWSMEGSQHSNAQAMSFDTPAMNSFPVQAPHPRPASATVAPGSNPLSSMANHASMGVDPSLLYSSPIRPIVRSNSRTNMRHAEDASIGRSASATHQRSDTLLSNTTTSSQLSSSLQRSNTAGTARPKSMYTSMSATEAISRSGSFNHVTRTASPVKRLGRPPLGSISEGKPRHRASVILTIDENGRARTETTRAEESPTRSIRERYPALFDSDSSDEDSDGSDKTPSRPSSFIFDKRDERRAKAARLDPPVENLEGLSIPRSSSAASMKKGVPPSRAAVAAAAQLRRQGSLRRSTSSRNSNRRSVTTTSIDTCPMDFSACSQQAGGANEDSQQSGFGPGWAAHTESFEVPSSRAESTLEAHNRRWSIMNSKDHFQVASNIIRCVRLRKAR</sequence>
<feature type="compositionally biased region" description="Low complexity" evidence="1">
    <location>
        <begin position="290"/>
        <end position="311"/>
    </location>
</feature>
<gene>
    <name evidence="2" type="ORF">LTR77_009672</name>
</gene>